<accession>A0A5A8CL96</accession>
<comment type="similarity">
    <text evidence="1 5">Belongs to the E2F/DP family.</text>
</comment>
<feature type="domain" description="E2F/DP family winged-helix DNA-binding" evidence="8">
    <location>
        <begin position="56"/>
        <end position="121"/>
    </location>
</feature>
<dbReference type="InterPro" id="IPR015633">
    <property type="entry name" value="E2F"/>
</dbReference>
<evidence type="ECO:0000313" key="10">
    <source>
        <dbReference type="Proteomes" id="UP000323011"/>
    </source>
</evidence>
<evidence type="ECO:0000256" key="2">
    <source>
        <dbReference type="ARBA" id="ARBA00023015"/>
    </source>
</evidence>
<keyword evidence="3 5" id="KW-0238">DNA-binding</keyword>
<reference evidence="9 10" key="1">
    <citation type="submission" date="2019-07" db="EMBL/GenBank/DDBJ databases">
        <title>Genomes of Cafeteria roenbergensis.</title>
        <authorList>
            <person name="Fischer M.G."/>
            <person name="Hackl T."/>
            <person name="Roman M."/>
        </authorList>
    </citation>
    <scope>NUCLEOTIDE SEQUENCE [LARGE SCALE GENOMIC DNA]</scope>
    <source>
        <strain evidence="9 10">BVI</strain>
    </source>
</reference>
<comment type="subcellular location">
    <subcellularLocation>
        <location evidence="5">Nucleus</location>
    </subcellularLocation>
</comment>
<dbReference type="PANTHER" id="PTHR12081:SF18">
    <property type="entry name" value="TRANSCRIPTION FACTOR E2F2-RELATED"/>
    <property type="match status" value="1"/>
</dbReference>
<dbReference type="Pfam" id="PF02319">
    <property type="entry name" value="WHD_E2F_TDP"/>
    <property type="match status" value="1"/>
</dbReference>
<dbReference type="Pfam" id="PF16421">
    <property type="entry name" value="E2F_CC-MB"/>
    <property type="match status" value="1"/>
</dbReference>
<keyword evidence="10" id="KW-1185">Reference proteome</keyword>
<dbReference type="InterPro" id="IPR032198">
    <property type="entry name" value="E2F_CC-MB"/>
</dbReference>
<keyword evidence="6" id="KW-0175">Coiled coil</keyword>
<evidence type="ECO:0000256" key="7">
    <source>
        <dbReference type="SAM" id="MobiDB-lite"/>
    </source>
</evidence>
<keyword evidence="5" id="KW-0539">Nucleus</keyword>
<dbReference type="SUPFAM" id="SSF46785">
    <property type="entry name" value="Winged helix' DNA-binding domain"/>
    <property type="match status" value="1"/>
</dbReference>
<evidence type="ECO:0000256" key="3">
    <source>
        <dbReference type="ARBA" id="ARBA00023125"/>
    </source>
</evidence>
<dbReference type="PANTHER" id="PTHR12081">
    <property type="entry name" value="TRANSCRIPTION FACTOR E2F"/>
    <property type="match status" value="1"/>
</dbReference>
<evidence type="ECO:0000313" key="9">
    <source>
        <dbReference type="EMBL" id="KAA0153856.1"/>
    </source>
</evidence>
<dbReference type="Gene3D" id="1.10.10.10">
    <property type="entry name" value="Winged helix-like DNA-binding domain superfamily/Winged helix DNA-binding domain"/>
    <property type="match status" value="1"/>
</dbReference>
<dbReference type="Gene3D" id="6.10.250.540">
    <property type="match status" value="1"/>
</dbReference>
<dbReference type="InterPro" id="IPR003316">
    <property type="entry name" value="E2F_WHTH_DNA-bd_dom"/>
</dbReference>
<proteinExistence type="inferred from homology"/>
<feature type="compositionally biased region" description="Low complexity" evidence="7">
    <location>
        <begin position="14"/>
        <end position="49"/>
    </location>
</feature>
<dbReference type="GO" id="GO:0000978">
    <property type="term" value="F:RNA polymerase II cis-regulatory region sequence-specific DNA binding"/>
    <property type="evidence" value="ECO:0007669"/>
    <property type="project" value="InterPro"/>
</dbReference>
<dbReference type="GO" id="GO:0090575">
    <property type="term" value="C:RNA polymerase II transcription regulator complex"/>
    <property type="evidence" value="ECO:0007669"/>
    <property type="project" value="TreeGrafter"/>
</dbReference>
<sequence>MSGKRPRDEGDECVPSAAPGVASSPPAKRGRAGAAAGAPASPTRTGAAPSRRKREKADTSLFNLTLQFGAIMQAAGTGPVDLNRVASQLGVRKRRVYDITNVLEGIDLIVPASKNIVTWRSHESERDRAAIAAEVAQLEAESAGARREEEVLRSALEELQGRLTRRIDRALSSSWSFLTHEDVRELPGLDSSLVFAVRAPRGSTLEVDGRAHQVWIRSKDGPIDLFFITPLAGVASSIEQPPAGGGQRGPT</sequence>
<evidence type="ECO:0000256" key="6">
    <source>
        <dbReference type="SAM" id="Coils"/>
    </source>
</evidence>
<evidence type="ECO:0000256" key="4">
    <source>
        <dbReference type="ARBA" id="ARBA00023163"/>
    </source>
</evidence>
<dbReference type="SUPFAM" id="SSF144074">
    <property type="entry name" value="E2F-DP heterodimerization region"/>
    <property type="match status" value="1"/>
</dbReference>
<dbReference type="AlphaFoldDB" id="A0A5A8CL96"/>
<comment type="caution">
    <text evidence="9">The sequence shown here is derived from an EMBL/GenBank/DDBJ whole genome shotgun (WGS) entry which is preliminary data.</text>
</comment>
<feature type="coiled-coil region" evidence="6">
    <location>
        <begin position="121"/>
        <end position="155"/>
    </location>
</feature>
<dbReference type="InterPro" id="IPR036390">
    <property type="entry name" value="WH_DNA-bd_sf"/>
</dbReference>
<feature type="region of interest" description="Disordered" evidence="7">
    <location>
        <begin position="1"/>
        <end position="56"/>
    </location>
</feature>
<dbReference type="GO" id="GO:0000981">
    <property type="term" value="F:DNA-binding transcription factor activity, RNA polymerase II-specific"/>
    <property type="evidence" value="ECO:0007669"/>
    <property type="project" value="TreeGrafter"/>
</dbReference>
<dbReference type="InterPro" id="IPR036388">
    <property type="entry name" value="WH-like_DNA-bd_sf"/>
</dbReference>
<dbReference type="OMA" id="XPSKIRI"/>
<gene>
    <name evidence="9" type="ORF">FNF29_02845</name>
</gene>
<dbReference type="Proteomes" id="UP000323011">
    <property type="component" value="Unassembled WGS sequence"/>
</dbReference>
<dbReference type="SMART" id="SM01372">
    <property type="entry name" value="E2F_TDP"/>
    <property type="match status" value="1"/>
</dbReference>
<keyword evidence="4 5" id="KW-0804">Transcription</keyword>
<evidence type="ECO:0000256" key="5">
    <source>
        <dbReference type="RuleBase" id="RU003796"/>
    </source>
</evidence>
<protein>
    <recommendedName>
        <fullName evidence="8">E2F/DP family winged-helix DNA-binding domain-containing protein</fullName>
    </recommendedName>
</protein>
<dbReference type="GO" id="GO:0046983">
    <property type="term" value="F:protein dimerization activity"/>
    <property type="evidence" value="ECO:0007669"/>
    <property type="project" value="InterPro"/>
</dbReference>
<keyword evidence="2 5" id="KW-0805">Transcription regulation</keyword>
<evidence type="ECO:0000256" key="1">
    <source>
        <dbReference type="ARBA" id="ARBA00010940"/>
    </source>
</evidence>
<organism evidence="9 10">
    <name type="scientific">Cafeteria roenbergensis</name>
    <name type="common">Marine flagellate</name>
    <dbReference type="NCBI Taxonomy" id="33653"/>
    <lineage>
        <taxon>Eukaryota</taxon>
        <taxon>Sar</taxon>
        <taxon>Stramenopiles</taxon>
        <taxon>Bigyra</taxon>
        <taxon>Opalozoa</taxon>
        <taxon>Bicosoecida</taxon>
        <taxon>Cafeteriaceae</taxon>
        <taxon>Cafeteria</taxon>
    </lineage>
</organism>
<dbReference type="EMBL" id="VLTN01000014">
    <property type="protein sequence ID" value="KAA0153856.1"/>
    <property type="molecule type" value="Genomic_DNA"/>
</dbReference>
<evidence type="ECO:0000259" key="8">
    <source>
        <dbReference type="SMART" id="SM01372"/>
    </source>
</evidence>
<name>A0A5A8CL96_CAFRO</name>
<dbReference type="InterPro" id="IPR037241">
    <property type="entry name" value="E2F-DP_heterodim"/>
</dbReference>